<feature type="domain" description="DSBA-like thioredoxin" evidence="1">
    <location>
        <begin position="8"/>
        <end position="197"/>
    </location>
</feature>
<dbReference type="Gene3D" id="1.10.472.60">
    <property type="entry name" value="putative protein disulfide isomerase domain"/>
    <property type="match status" value="1"/>
</dbReference>
<dbReference type="RefSeq" id="WP_273912014.1">
    <property type="nucleotide sequence ID" value="NZ_JAMDGX010000048.1"/>
</dbReference>
<dbReference type="CDD" id="cd03025">
    <property type="entry name" value="DsbA_FrnE_like"/>
    <property type="match status" value="1"/>
</dbReference>
<reference evidence="2 3" key="1">
    <citation type="submission" date="2022-05" db="EMBL/GenBank/DDBJ databases">
        <title>Novel Pseudomonas spp. Isolated from a Rainbow Trout Aquaculture Facility.</title>
        <authorList>
            <person name="Testerman T."/>
            <person name="Graf J."/>
        </authorList>
    </citation>
    <scope>NUCLEOTIDE SEQUENCE [LARGE SCALE GENOMIC DNA]</scope>
    <source>
        <strain evidence="2 3">ID681</strain>
    </source>
</reference>
<dbReference type="InterPro" id="IPR001853">
    <property type="entry name" value="DSBA-like_thioredoxin_dom"/>
</dbReference>
<keyword evidence="3" id="KW-1185">Reference proteome</keyword>
<evidence type="ECO:0000313" key="3">
    <source>
        <dbReference type="Proteomes" id="UP001148203"/>
    </source>
</evidence>
<evidence type="ECO:0000259" key="1">
    <source>
        <dbReference type="Pfam" id="PF01323"/>
    </source>
</evidence>
<comment type="caution">
    <text evidence="2">The sequence shown here is derived from an EMBL/GenBank/DDBJ whole genome shotgun (WGS) entry which is preliminary data.</text>
</comment>
<organism evidence="2 3">
    <name type="scientific">Pseudomonas fontis</name>
    <dbReference type="NCBI Taxonomy" id="2942633"/>
    <lineage>
        <taxon>Bacteria</taxon>
        <taxon>Pseudomonadati</taxon>
        <taxon>Pseudomonadota</taxon>
        <taxon>Gammaproteobacteria</taxon>
        <taxon>Pseudomonadales</taxon>
        <taxon>Pseudomonadaceae</taxon>
        <taxon>Pseudomonas</taxon>
    </lineage>
</organism>
<dbReference type="Pfam" id="PF01323">
    <property type="entry name" value="DSBA"/>
    <property type="match status" value="1"/>
</dbReference>
<evidence type="ECO:0000313" key="2">
    <source>
        <dbReference type="EMBL" id="MDD0992145.1"/>
    </source>
</evidence>
<dbReference type="PANTHER" id="PTHR13887:SF54">
    <property type="entry name" value="DSBA FAMILY PROTEIN"/>
    <property type="match status" value="1"/>
</dbReference>
<dbReference type="Gene3D" id="3.40.30.10">
    <property type="entry name" value="Glutaredoxin"/>
    <property type="match status" value="1"/>
</dbReference>
<dbReference type="InterPro" id="IPR036249">
    <property type="entry name" value="Thioredoxin-like_sf"/>
</dbReference>
<accession>A0ABT5NVE4</accession>
<sequence length="216" mass="23553">MTARLLYVMDPMCSWCWGFAPVAEALIAQARDAGVPTHFVVGGLRTGGSALDASTRRYILEHWQAVNEATGQPFLVEGAMPDGFIYDTEHACRALVAARGLDAQCVGPLLKLIQQAFYQRGEDVTAVPKLVELAEQAGLERHAFSDAFISTETRTATAADFTWVQDLGIAGFPTLLAERNGQLALLTNGYQPLSELAPLLGRWLEHLKDQERTAHA</sequence>
<dbReference type="Proteomes" id="UP001148203">
    <property type="component" value="Unassembled WGS sequence"/>
</dbReference>
<protein>
    <submittedName>
        <fullName evidence="2">DsbA family protein</fullName>
    </submittedName>
</protein>
<dbReference type="SUPFAM" id="SSF52833">
    <property type="entry name" value="Thioredoxin-like"/>
    <property type="match status" value="1"/>
</dbReference>
<dbReference type="EMBL" id="JAMDGY010000052">
    <property type="protein sequence ID" value="MDD0992145.1"/>
    <property type="molecule type" value="Genomic_DNA"/>
</dbReference>
<dbReference type="PANTHER" id="PTHR13887">
    <property type="entry name" value="GLUTATHIONE S-TRANSFERASE KAPPA"/>
    <property type="match status" value="1"/>
</dbReference>
<name>A0ABT5NVE4_9PSED</name>
<proteinExistence type="predicted"/>
<gene>
    <name evidence="2" type="ORF">M5G11_16555</name>
</gene>